<evidence type="ECO:0000313" key="3">
    <source>
        <dbReference type="Proteomes" id="UP000647241"/>
    </source>
</evidence>
<organism evidence="2 3">
    <name type="scientific">Edaphobacter dinghuensis</name>
    <dbReference type="NCBI Taxonomy" id="1560005"/>
    <lineage>
        <taxon>Bacteria</taxon>
        <taxon>Pseudomonadati</taxon>
        <taxon>Acidobacteriota</taxon>
        <taxon>Terriglobia</taxon>
        <taxon>Terriglobales</taxon>
        <taxon>Acidobacteriaceae</taxon>
        <taxon>Edaphobacter</taxon>
    </lineage>
</organism>
<dbReference type="Proteomes" id="UP000647241">
    <property type="component" value="Unassembled WGS sequence"/>
</dbReference>
<proteinExistence type="predicted"/>
<evidence type="ECO:0000313" key="2">
    <source>
        <dbReference type="EMBL" id="GGG67278.1"/>
    </source>
</evidence>
<feature type="compositionally biased region" description="Polar residues" evidence="1">
    <location>
        <begin position="13"/>
        <end position="22"/>
    </location>
</feature>
<dbReference type="NCBIfam" id="TIGR03435">
    <property type="entry name" value="Soli_TIGR03435"/>
    <property type="match status" value="1"/>
</dbReference>
<reference evidence="2" key="1">
    <citation type="journal article" date="2014" name="Int. J. Syst. Evol. Microbiol.">
        <title>Complete genome sequence of Corynebacterium casei LMG S-19264T (=DSM 44701T), isolated from a smear-ripened cheese.</title>
        <authorList>
            <consortium name="US DOE Joint Genome Institute (JGI-PGF)"/>
            <person name="Walter F."/>
            <person name="Albersmeier A."/>
            <person name="Kalinowski J."/>
            <person name="Ruckert C."/>
        </authorList>
    </citation>
    <scope>NUCLEOTIDE SEQUENCE</scope>
    <source>
        <strain evidence="2">CGMCC 1.12997</strain>
    </source>
</reference>
<name>A0A917M054_9BACT</name>
<dbReference type="InterPro" id="IPR017801">
    <property type="entry name" value="DUF3738"/>
</dbReference>
<keyword evidence="3" id="KW-1185">Reference proteome</keyword>
<accession>A0A917M054</accession>
<feature type="region of interest" description="Disordered" evidence="1">
    <location>
        <begin position="1"/>
        <end position="27"/>
    </location>
</feature>
<reference evidence="2" key="2">
    <citation type="submission" date="2020-09" db="EMBL/GenBank/DDBJ databases">
        <authorList>
            <person name="Sun Q."/>
            <person name="Zhou Y."/>
        </authorList>
    </citation>
    <scope>NUCLEOTIDE SEQUENCE</scope>
    <source>
        <strain evidence="2">CGMCC 1.12997</strain>
    </source>
</reference>
<evidence type="ECO:0000256" key="1">
    <source>
        <dbReference type="SAM" id="MobiDB-lite"/>
    </source>
</evidence>
<dbReference type="AlphaFoldDB" id="A0A917M054"/>
<protein>
    <submittedName>
        <fullName evidence="2">Uncharacterized protein</fullName>
    </submittedName>
</protein>
<comment type="caution">
    <text evidence="2">The sequence shown here is derived from an EMBL/GenBank/DDBJ whole genome shotgun (WGS) entry which is preliminary data.</text>
</comment>
<feature type="compositionally biased region" description="Pro residues" evidence="1">
    <location>
        <begin position="150"/>
        <end position="164"/>
    </location>
</feature>
<sequence>MPSFDVVSVRPTDPNQELSNGGVSPDSYRAERTTIDQVLAYAFGLGYDKELVNAPSWTANEHFDIQGKLDDHQVAALHQLSRDDREQQMRLMVQSLLAERFHLTYHLETHVLPVYLLEVAKGGLKCSRDITSKPAIADPSRPRFRWSTAPAPPPPPPGWHPPSPSEQKTLMQSLHLRTKGWPFWLTVTMLSHQPELQGRPVIDKTGLEGAYDCEMNWSQANSDSTGQFFFTAVHDQLGLTLHPSKGPVEVLVIDSISRPSEN</sequence>
<feature type="region of interest" description="Disordered" evidence="1">
    <location>
        <begin position="135"/>
        <end position="166"/>
    </location>
</feature>
<dbReference type="EMBL" id="BMGT01000001">
    <property type="protein sequence ID" value="GGG67278.1"/>
    <property type="molecule type" value="Genomic_DNA"/>
</dbReference>
<gene>
    <name evidence="2" type="ORF">GCM10011585_06470</name>
</gene>
<dbReference type="Pfam" id="PF12543">
    <property type="entry name" value="DUF3738"/>
    <property type="match status" value="1"/>
</dbReference>